<evidence type="ECO:0000313" key="3">
    <source>
        <dbReference type="Proteomes" id="UP000288623"/>
    </source>
</evidence>
<dbReference type="OrthoDB" id="1100174at2"/>
<feature type="transmembrane region" description="Helical" evidence="1">
    <location>
        <begin position="119"/>
        <end position="142"/>
    </location>
</feature>
<gene>
    <name evidence="2" type="ORF">QI30_15410</name>
</gene>
<reference evidence="2 3" key="1">
    <citation type="submission" date="2014-11" db="EMBL/GenBank/DDBJ databases">
        <title>Genome sequence and analysis of novel Kurthia sp.</title>
        <authorList>
            <person name="Lawson J.N."/>
            <person name="Gonzalez J.E."/>
            <person name="Rinauldi L."/>
            <person name="Xuan Z."/>
            <person name="Firman A."/>
            <person name="Shaddox L."/>
            <person name="Trudeau A."/>
            <person name="Shah S."/>
            <person name="Reiman D."/>
        </authorList>
    </citation>
    <scope>NUCLEOTIDE SEQUENCE [LARGE SCALE GENOMIC DNA]</scope>
    <source>
        <strain evidence="2 3">3B1D</strain>
    </source>
</reference>
<feature type="transmembrane region" description="Helical" evidence="1">
    <location>
        <begin position="7"/>
        <end position="28"/>
    </location>
</feature>
<sequence length="160" mass="17631">MKSASTLFLKTAVFVLSLPMVLFCLFLIPEVGRATADLLPAFGASKYVVWALLYASVIIYFIGLYQAFQLLRCIDQGRAFSVSSVRKLQVIKRCAGTISILHLCVLPSFYLFAEFDDAPGVIFVGLIVPFASLVIAVFAALLQKLLQEAIEMKSENELTI</sequence>
<dbReference type="InterPro" id="IPR021354">
    <property type="entry name" value="DUF2975"/>
</dbReference>
<dbReference type="Pfam" id="PF11188">
    <property type="entry name" value="DUF2975"/>
    <property type="match status" value="1"/>
</dbReference>
<evidence type="ECO:0000256" key="1">
    <source>
        <dbReference type="SAM" id="Phobius"/>
    </source>
</evidence>
<protein>
    <submittedName>
        <fullName evidence="2">Membrane protein</fullName>
    </submittedName>
</protein>
<dbReference type="AlphaFoldDB" id="A0A433RR51"/>
<name>A0A433RR51_9BACL</name>
<keyword evidence="1" id="KW-0472">Membrane</keyword>
<feature type="transmembrane region" description="Helical" evidence="1">
    <location>
        <begin position="48"/>
        <end position="68"/>
    </location>
</feature>
<comment type="caution">
    <text evidence="2">The sequence shown here is derived from an EMBL/GenBank/DDBJ whole genome shotgun (WGS) entry which is preliminary data.</text>
</comment>
<feature type="transmembrane region" description="Helical" evidence="1">
    <location>
        <begin position="94"/>
        <end position="113"/>
    </location>
</feature>
<evidence type="ECO:0000313" key="2">
    <source>
        <dbReference type="EMBL" id="RUS53238.1"/>
    </source>
</evidence>
<keyword evidence="1" id="KW-0812">Transmembrane</keyword>
<proteinExistence type="predicted"/>
<dbReference type="RefSeq" id="WP_126991496.1">
    <property type="nucleotide sequence ID" value="NZ_JTFC01000039.1"/>
</dbReference>
<accession>A0A433RR51</accession>
<keyword evidence="1" id="KW-1133">Transmembrane helix</keyword>
<dbReference type="Proteomes" id="UP000288623">
    <property type="component" value="Unassembled WGS sequence"/>
</dbReference>
<dbReference type="EMBL" id="JTFC01000039">
    <property type="protein sequence ID" value="RUS53238.1"/>
    <property type="molecule type" value="Genomic_DNA"/>
</dbReference>
<keyword evidence="3" id="KW-1185">Reference proteome</keyword>
<organism evidence="2 3">
    <name type="scientific">Candidatus Kurthia intestinigallinarum</name>
    <dbReference type="NCBI Taxonomy" id="1562256"/>
    <lineage>
        <taxon>Bacteria</taxon>
        <taxon>Bacillati</taxon>
        <taxon>Bacillota</taxon>
        <taxon>Bacilli</taxon>
        <taxon>Bacillales</taxon>
        <taxon>Caryophanaceae</taxon>
        <taxon>Kurthia</taxon>
    </lineage>
</organism>